<protein>
    <recommendedName>
        <fullName evidence="11">Biosynthetic peptidoglycan transglycosylase</fullName>
        <ecNumber evidence="11">2.4.99.28</ecNumber>
    </recommendedName>
    <alternativeName>
        <fullName evidence="11">Glycan polymerase</fullName>
    </alternativeName>
    <alternativeName>
        <fullName evidence="11">Peptidoglycan glycosyltransferase MtgA</fullName>
        <shortName evidence="11">PGT</shortName>
    </alternativeName>
</protein>
<proteinExistence type="inferred from homology"/>
<dbReference type="SUPFAM" id="SSF53955">
    <property type="entry name" value="Lysozyme-like"/>
    <property type="match status" value="1"/>
</dbReference>
<evidence type="ECO:0000256" key="10">
    <source>
        <dbReference type="ARBA" id="ARBA00023316"/>
    </source>
</evidence>
<evidence type="ECO:0000256" key="11">
    <source>
        <dbReference type="HAMAP-Rule" id="MF_00766"/>
    </source>
</evidence>
<evidence type="ECO:0000256" key="5">
    <source>
        <dbReference type="ARBA" id="ARBA00022692"/>
    </source>
</evidence>
<evidence type="ECO:0000313" key="14">
    <source>
        <dbReference type="Proteomes" id="UP000268908"/>
    </source>
</evidence>
<dbReference type="PANTHER" id="PTHR30400">
    <property type="entry name" value="MONOFUNCTIONAL BIOSYNTHETIC PEPTIDOGLYCAN TRANSGLYCOSYLASE"/>
    <property type="match status" value="1"/>
</dbReference>
<evidence type="ECO:0000259" key="12">
    <source>
        <dbReference type="Pfam" id="PF00912"/>
    </source>
</evidence>
<dbReference type="Gene3D" id="1.10.3810.10">
    <property type="entry name" value="Biosynthetic peptidoglycan transglycosylase-like"/>
    <property type="match status" value="1"/>
</dbReference>
<feature type="domain" description="Glycosyl transferase family 51" evidence="12">
    <location>
        <begin position="58"/>
        <end position="225"/>
    </location>
</feature>
<name>A0A497XLW5_9PROT</name>
<dbReference type="GO" id="GO:0016763">
    <property type="term" value="F:pentosyltransferase activity"/>
    <property type="evidence" value="ECO:0007669"/>
    <property type="project" value="InterPro"/>
</dbReference>
<organism evidence="13 14">
    <name type="scientific">Sulfurisoma sediminicola</name>
    <dbReference type="NCBI Taxonomy" id="1381557"/>
    <lineage>
        <taxon>Bacteria</taxon>
        <taxon>Pseudomonadati</taxon>
        <taxon>Pseudomonadota</taxon>
        <taxon>Betaproteobacteria</taxon>
        <taxon>Nitrosomonadales</taxon>
        <taxon>Sterolibacteriaceae</taxon>
        <taxon>Sulfurisoma</taxon>
    </lineage>
</organism>
<comment type="catalytic activity">
    <reaction evidence="11">
        <text>[GlcNAc-(1-&gt;4)-Mur2Ac(oyl-L-Ala-gamma-D-Glu-L-Lys-D-Ala-D-Ala)](n)-di-trans,octa-cis-undecaprenyl diphosphate + beta-D-GlcNAc-(1-&gt;4)-Mur2Ac(oyl-L-Ala-gamma-D-Glu-L-Lys-D-Ala-D-Ala)-di-trans,octa-cis-undecaprenyl diphosphate = [GlcNAc-(1-&gt;4)-Mur2Ac(oyl-L-Ala-gamma-D-Glu-L-Lys-D-Ala-D-Ala)](n+1)-di-trans,octa-cis-undecaprenyl diphosphate + di-trans,octa-cis-undecaprenyl diphosphate + H(+)</text>
        <dbReference type="Rhea" id="RHEA:23708"/>
        <dbReference type="Rhea" id="RHEA-COMP:9602"/>
        <dbReference type="Rhea" id="RHEA-COMP:9603"/>
        <dbReference type="ChEBI" id="CHEBI:15378"/>
        <dbReference type="ChEBI" id="CHEBI:58405"/>
        <dbReference type="ChEBI" id="CHEBI:60033"/>
        <dbReference type="ChEBI" id="CHEBI:78435"/>
        <dbReference type="EC" id="2.4.99.28"/>
    </reaction>
</comment>
<comment type="function">
    <text evidence="11">Peptidoglycan polymerase that catalyzes glycan chain elongation from lipid-linked precursors.</text>
</comment>
<keyword evidence="6 11" id="KW-0133">Cell shape</keyword>
<feature type="transmembrane region" description="Helical" evidence="11">
    <location>
        <begin position="12"/>
        <end position="35"/>
    </location>
</feature>
<keyword evidence="8 11" id="KW-1133">Transmembrane helix</keyword>
<accession>A0A497XLW5</accession>
<dbReference type="GO" id="GO:0005886">
    <property type="term" value="C:plasma membrane"/>
    <property type="evidence" value="ECO:0007669"/>
    <property type="project" value="UniProtKB-SubCell"/>
</dbReference>
<keyword evidence="4 11" id="KW-0808">Transferase</keyword>
<evidence type="ECO:0000256" key="9">
    <source>
        <dbReference type="ARBA" id="ARBA00023136"/>
    </source>
</evidence>
<dbReference type="HAMAP" id="MF_00766">
    <property type="entry name" value="PGT_MtgA"/>
    <property type="match status" value="1"/>
</dbReference>
<dbReference type="Pfam" id="PF00912">
    <property type="entry name" value="Transgly"/>
    <property type="match status" value="1"/>
</dbReference>
<keyword evidence="1 11" id="KW-1003">Cell membrane</keyword>
<keyword evidence="5 11" id="KW-0812">Transmembrane</keyword>
<dbReference type="PANTHER" id="PTHR30400:SF0">
    <property type="entry name" value="BIOSYNTHETIC PEPTIDOGLYCAN TRANSGLYCOSYLASE"/>
    <property type="match status" value="1"/>
</dbReference>
<evidence type="ECO:0000256" key="3">
    <source>
        <dbReference type="ARBA" id="ARBA00022676"/>
    </source>
</evidence>
<dbReference type="GO" id="GO:0008360">
    <property type="term" value="P:regulation of cell shape"/>
    <property type="evidence" value="ECO:0007669"/>
    <property type="project" value="UniProtKB-KW"/>
</dbReference>
<keyword evidence="9 11" id="KW-0472">Membrane</keyword>
<dbReference type="GO" id="GO:0009274">
    <property type="term" value="C:peptidoglycan-based cell wall"/>
    <property type="evidence" value="ECO:0007669"/>
    <property type="project" value="InterPro"/>
</dbReference>
<comment type="pathway">
    <text evidence="11">Cell wall biogenesis; peptidoglycan biosynthesis.</text>
</comment>
<dbReference type="InterPro" id="IPR001264">
    <property type="entry name" value="Glyco_trans_51"/>
</dbReference>
<dbReference type="InterPro" id="IPR036950">
    <property type="entry name" value="PBP_transglycosylase"/>
</dbReference>
<dbReference type="GO" id="GO:0008955">
    <property type="term" value="F:peptidoglycan glycosyltransferase activity"/>
    <property type="evidence" value="ECO:0007669"/>
    <property type="project" value="UniProtKB-UniRule"/>
</dbReference>
<dbReference type="EMBL" id="RCCI01000004">
    <property type="protein sequence ID" value="RLJ68407.1"/>
    <property type="molecule type" value="Genomic_DNA"/>
</dbReference>
<comment type="caution">
    <text evidence="13">The sequence shown here is derived from an EMBL/GenBank/DDBJ whole genome shotgun (WGS) entry which is preliminary data.</text>
</comment>
<evidence type="ECO:0000256" key="7">
    <source>
        <dbReference type="ARBA" id="ARBA00022984"/>
    </source>
</evidence>
<keyword evidence="14" id="KW-1185">Reference proteome</keyword>
<reference evidence="13 14" key="1">
    <citation type="submission" date="2018-10" db="EMBL/GenBank/DDBJ databases">
        <title>Genomic Encyclopedia of Type Strains, Phase IV (KMG-IV): sequencing the most valuable type-strain genomes for metagenomic binning, comparative biology and taxonomic classification.</title>
        <authorList>
            <person name="Goeker M."/>
        </authorList>
    </citation>
    <scope>NUCLEOTIDE SEQUENCE [LARGE SCALE GENOMIC DNA]</scope>
    <source>
        <strain evidence="13 14">DSM 26916</strain>
    </source>
</reference>
<comment type="subcellular location">
    <subcellularLocation>
        <location evidence="11">Cell inner membrane</location>
        <topology evidence="11">Single-pass membrane protein</topology>
    </subcellularLocation>
</comment>
<sequence>MRPAPLWLKRALFALLALIVLWQGWYLGWVVWYRWMDPGMTSFMSRRLDELREKNPRAELKHQWVPYAKISNNLKRAAIAAEDDKFVDHEGFDWEGIQKAIEKNQKTGKVVAGGSTITQQLAKNLFLSASKTPWRKAQEAVITVWIELLWDKRRILEVYLNVVEWGEGLFGAEAAAKRYYGTTAAGLGAEQAARLAVMLPAPRRFEKNPYSAYVNGRTQLILGRMPGAEVP</sequence>
<dbReference type="Proteomes" id="UP000268908">
    <property type="component" value="Unassembled WGS sequence"/>
</dbReference>
<evidence type="ECO:0000256" key="1">
    <source>
        <dbReference type="ARBA" id="ARBA00022475"/>
    </source>
</evidence>
<keyword evidence="10 11" id="KW-0961">Cell wall biogenesis/degradation</keyword>
<dbReference type="NCBIfam" id="TIGR02070">
    <property type="entry name" value="mono_pep_trsgly"/>
    <property type="match status" value="1"/>
</dbReference>
<evidence type="ECO:0000256" key="4">
    <source>
        <dbReference type="ARBA" id="ARBA00022679"/>
    </source>
</evidence>
<keyword evidence="3 11" id="KW-0328">Glycosyltransferase</keyword>
<dbReference type="AlphaFoldDB" id="A0A497XLW5"/>
<dbReference type="GO" id="GO:0009252">
    <property type="term" value="P:peptidoglycan biosynthetic process"/>
    <property type="evidence" value="ECO:0007669"/>
    <property type="project" value="UniProtKB-UniRule"/>
</dbReference>
<dbReference type="InterPro" id="IPR011812">
    <property type="entry name" value="Pep_trsgly"/>
</dbReference>
<dbReference type="RefSeq" id="WP_121240308.1">
    <property type="nucleotide sequence ID" value="NZ_BHVV01000002.1"/>
</dbReference>
<dbReference type="OrthoDB" id="9766909at2"/>
<dbReference type="InterPro" id="IPR023346">
    <property type="entry name" value="Lysozyme-like_dom_sf"/>
</dbReference>
<keyword evidence="2 11" id="KW-0997">Cell inner membrane</keyword>
<gene>
    <name evidence="11" type="primary">mtgA</name>
    <name evidence="13" type="ORF">DFR35_0967</name>
</gene>
<dbReference type="UniPathway" id="UPA00219"/>
<evidence type="ECO:0000256" key="6">
    <source>
        <dbReference type="ARBA" id="ARBA00022960"/>
    </source>
</evidence>
<dbReference type="GO" id="GO:0071555">
    <property type="term" value="P:cell wall organization"/>
    <property type="evidence" value="ECO:0007669"/>
    <property type="project" value="UniProtKB-KW"/>
</dbReference>
<comment type="similarity">
    <text evidence="11">Belongs to the glycosyltransferase 51 family.</text>
</comment>
<evidence type="ECO:0000256" key="2">
    <source>
        <dbReference type="ARBA" id="ARBA00022519"/>
    </source>
</evidence>
<keyword evidence="7 11" id="KW-0573">Peptidoglycan synthesis</keyword>
<evidence type="ECO:0000313" key="13">
    <source>
        <dbReference type="EMBL" id="RLJ68407.1"/>
    </source>
</evidence>
<evidence type="ECO:0000256" key="8">
    <source>
        <dbReference type="ARBA" id="ARBA00022989"/>
    </source>
</evidence>
<dbReference type="EC" id="2.4.99.28" evidence="11"/>